<proteinExistence type="predicted"/>
<dbReference type="STRING" id="716544.wcw_1577"/>
<dbReference type="AlphaFoldDB" id="D6YS80"/>
<dbReference type="HOGENOM" id="CLU_803971_0_0_0"/>
<gene>
    <name evidence="1" type="ordered locus">wcw_1577</name>
</gene>
<dbReference type="Proteomes" id="UP000001505">
    <property type="component" value="Chromosome"/>
</dbReference>
<name>D6YS80_WADCW</name>
<organism evidence="1 2">
    <name type="scientific">Waddlia chondrophila (strain ATCC VR-1470 / WSU 86-1044)</name>
    <dbReference type="NCBI Taxonomy" id="716544"/>
    <lineage>
        <taxon>Bacteria</taxon>
        <taxon>Pseudomonadati</taxon>
        <taxon>Chlamydiota</taxon>
        <taxon>Chlamydiia</taxon>
        <taxon>Parachlamydiales</taxon>
        <taxon>Waddliaceae</taxon>
        <taxon>Waddlia</taxon>
    </lineage>
</organism>
<accession>D6YS80</accession>
<reference evidence="1 2" key="1">
    <citation type="journal article" date="2010" name="PLoS ONE">
        <title>The Waddlia genome: a window into chlamydial biology.</title>
        <authorList>
            <person name="Bertelli C."/>
            <person name="Collyn F."/>
            <person name="Croxatto A."/>
            <person name="Ruckert C."/>
            <person name="Polkinghorne A."/>
            <person name="Kebbi-Beghdadi C."/>
            <person name="Goesmann A."/>
            <person name="Vaughan L."/>
            <person name="Greub G."/>
        </authorList>
    </citation>
    <scope>NUCLEOTIDE SEQUENCE [LARGE SCALE GENOMIC DNA]</scope>
    <source>
        <strain evidence="2">ATCC VR-1470 / WSU 86-1044</strain>
    </source>
</reference>
<evidence type="ECO:0000313" key="2">
    <source>
        <dbReference type="Proteomes" id="UP000001505"/>
    </source>
</evidence>
<keyword evidence="2" id="KW-1185">Reference proteome</keyword>
<sequence length="419" mass="49471">MNKDNIRLGREYLYQQYNNSQYESHVKPAIDRYRDLSDLFSKNMDLCRNGAKLFYDSKSHKFFQGFGNCSAQNEFVWRRDHILYRIREFSAALFGSDAEKQECVKAYLYHKLGVQSEQDYIHSGEVNDDKIWKLFGKLEEKRFLTCEEKERKQAYLASDEYTIKMLTEELEEIQKGIQEKEEYFFQTLINEEMLNGIIKRIEERLKKNISPNGRESLQNVLQAIKEIRKGRENNTSLSEIKFQMLFENGNNYRNCLNKYDDIDRIYECLEELDEKFLIRRNEINEQLSDLQEKPLVHDAPDLDLVEDLVDDHQLLGLNGAQKIEEEEELNDLQEKPLVHDAPDLDLVEDLVDDHQLLGLNGAQKIEEEEELNDRREDPVEVNAERKKKISWFSGVINAIGGFFRSAWNGFLNLFFTDKV</sequence>
<dbReference type="RefSeq" id="WP_013182632.1">
    <property type="nucleotide sequence ID" value="NC_014225.1"/>
</dbReference>
<protein>
    <submittedName>
        <fullName evidence="1">Uncharacterized protein</fullName>
    </submittedName>
</protein>
<evidence type="ECO:0000313" key="1">
    <source>
        <dbReference type="EMBL" id="ADI38925.1"/>
    </source>
</evidence>
<dbReference type="KEGG" id="wch:wcw_1577"/>
<dbReference type="EMBL" id="CP001928">
    <property type="protein sequence ID" value="ADI38925.1"/>
    <property type="molecule type" value="Genomic_DNA"/>
</dbReference>